<accession>A0A9X3XQ76</accession>
<keyword evidence="1" id="KW-0472">Membrane</keyword>
<keyword evidence="3" id="KW-1185">Reference proteome</keyword>
<name>A0A9X3XQ76_9CLOT</name>
<keyword evidence="1" id="KW-0812">Transmembrane</keyword>
<gene>
    <name evidence="2" type="ORF">NE398_16230</name>
</gene>
<comment type="caution">
    <text evidence="2">The sequence shown here is derived from an EMBL/GenBank/DDBJ whole genome shotgun (WGS) entry which is preliminary data.</text>
</comment>
<evidence type="ECO:0000256" key="1">
    <source>
        <dbReference type="SAM" id="Phobius"/>
    </source>
</evidence>
<dbReference type="Pfam" id="PF14286">
    <property type="entry name" value="DHHW"/>
    <property type="match status" value="1"/>
</dbReference>
<sequence length="374" mass="44178">MIKKIIKYPISILVLTIILFITIIDISNKDKNFSNFENRSLAQRPVFYFDDFLKGRFSKDYERYINDQFVFRDTWIDLKSRSEYLLGKIENNNIIYGKDNFLFEKYEKVDEENLAKNIDSVLGFIRKIPNNKVNFMIIPSSYTIYKDYLPYGINLVDQEFYINDIYNYLNNYNNIKTISLIDMFKENKDKYIYYKTDHHWTSFGSYLAYSEFVKNNNLSLVDINNLNKHEVNNFYGTYFSKSKNFNAESDLITYYDVPNLSVSIDGVPVDNINDNSKWSSSDKYSAFLRGNNGLTIIQNNDISNNNKILVLKDSFGNSFIQYLVNNYKEVYVVDLRGFIGSFNEFFKSNNFDDVLIMYNFINLADDVNISKIKY</sequence>
<dbReference type="RefSeq" id="WP_250455528.1">
    <property type="nucleotide sequence ID" value="NZ_JALDMI010000009.1"/>
</dbReference>
<protein>
    <submittedName>
        <fullName evidence="2">DHHW family protein</fullName>
    </submittedName>
</protein>
<keyword evidence="1" id="KW-1133">Transmembrane helix</keyword>
<organism evidence="2 3">
    <name type="scientific">Clostridium tertium</name>
    <dbReference type="NCBI Taxonomy" id="1559"/>
    <lineage>
        <taxon>Bacteria</taxon>
        <taxon>Bacillati</taxon>
        <taxon>Bacillota</taxon>
        <taxon>Clostridia</taxon>
        <taxon>Eubacteriales</taxon>
        <taxon>Clostridiaceae</taxon>
        <taxon>Clostridium</taxon>
    </lineage>
</organism>
<evidence type="ECO:0000313" key="3">
    <source>
        <dbReference type="Proteomes" id="UP001141183"/>
    </source>
</evidence>
<proteinExistence type="predicted"/>
<reference evidence="2" key="1">
    <citation type="submission" date="2022-05" db="EMBL/GenBank/DDBJ databases">
        <title>Draft genome sequence of Clostridium tertium strain CP3 isolated from Peru.</title>
        <authorList>
            <person name="Hurtado R."/>
            <person name="Lima L."/>
            <person name="Sousa T."/>
            <person name="Jaiswal A.K."/>
            <person name="Tiwari S."/>
            <person name="Maturrano L."/>
            <person name="Brenig B."/>
            <person name="Azevedo V."/>
        </authorList>
    </citation>
    <scope>NUCLEOTIDE SEQUENCE</scope>
    <source>
        <strain evidence="2">CP3</strain>
    </source>
</reference>
<dbReference type="Proteomes" id="UP001141183">
    <property type="component" value="Unassembled WGS sequence"/>
</dbReference>
<feature type="transmembrane region" description="Helical" evidence="1">
    <location>
        <begin position="6"/>
        <end position="26"/>
    </location>
</feature>
<evidence type="ECO:0000313" key="2">
    <source>
        <dbReference type="EMBL" id="MDC4241684.1"/>
    </source>
</evidence>
<dbReference type="EMBL" id="JAMRYU010000018">
    <property type="protein sequence ID" value="MDC4241684.1"/>
    <property type="molecule type" value="Genomic_DNA"/>
</dbReference>
<dbReference type="InterPro" id="IPR025945">
    <property type="entry name" value="DHHW"/>
</dbReference>
<dbReference type="AlphaFoldDB" id="A0A9X3XQ76"/>